<dbReference type="EMBL" id="AMQM01002151">
    <property type="status" value="NOT_ANNOTATED_CDS"/>
    <property type="molecule type" value="Genomic_DNA"/>
</dbReference>
<evidence type="ECO:0000256" key="9">
    <source>
        <dbReference type="ARBA" id="ARBA00023201"/>
    </source>
</evidence>
<evidence type="ECO:0000256" key="4">
    <source>
        <dbReference type="ARBA" id="ARBA00022692"/>
    </source>
</evidence>
<proteinExistence type="inferred from homology"/>
<dbReference type="InterPro" id="IPR020903">
    <property type="entry name" value="ENaC_CS"/>
</dbReference>
<keyword evidence="16" id="KW-1185">Reference proteome</keyword>
<name>T1EX67_HELRO</name>
<dbReference type="Gene3D" id="2.60.470.10">
    <property type="entry name" value="Acid-sensing ion channels like domains"/>
    <property type="match status" value="1"/>
</dbReference>
<dbReference type="RefSeq" id="XP_009030471.1">
    <property type="nucleotide sequence ID" value="XM_009032223.1"/>
</dbReference>
<dbReference type="eggNOG" id="KOG4294">
    <property type="taxonomic scope" value="Eukaryota"/>
</dbReference>
<dbReference type="EnsemblMetazoa" id="HelroT165700">
    <property type="protein sequence ID" value="HelroP165700"/>
    <property type="gene ID" value="HelroG165700"/>
</dbReference>
<dbReference type="CTD" id="20201167"/>
<dbReference type="GO" id="GO:0005886">
    <property type="term" value="C:plasma membrane"/>
    <property type="evidence" value="ECO:0000318"/>
    <property type="project" value="GO_Central"/>
</dbReference>
<evidence type="ECO:0000256" key="11">
    <source>
        <dbReference type="RuleBase" id="RU000679"/>
    </source>
</evidence>
<reference evidence="14 16" key="2">
    <citation type="journal article" date="2013" name="Nature">
        <title>Insights into bilaterian evolution from three spiralian genomes.</title>
        <authorList>
            <person name="Simakov O."/>
            <person name="Marletaz F."/>
            <person name="Cho S.J."/>
            <person name="Edsinger-Gonzales E."/>
            <person name="Havlak P."/>
            <person name="Hellsten U."/>
            <person name="Kuo D.H."/>
            <person name="Larsson T."/>
            <person name="Lv J."/>
            <person name="Arendt D."/>
            <person name="Savage R."/>
            <person name="Osoegawa K."/>
            <person name="de Jong P."/>
            <person name="Grimwood J."/>
            <person name="Chapman J.A."/>
            <person name="Shapiro H."/>
            <person name="Aerts A."/>
            <person name="Otillar R.P."/>
            <person name="Terry A.Y."/>
            <person name="Boore J.L."/>
            <person name="Grigoriev I.V."/>
            <person name="Lindberg D.R."/>
            <person name="Seaver E.C."/>
            <person name="Weisblat D.A."/>
            <person name="Putnam N.H."/>
            <person name="Rokhsar D.S."/>
        </authorList>
    </citation>
    <scope>NUCLEOTIDE SEQUENCE</scope>
</reference>
<feature type="compositionally biased region" description="Low complexity" evidence="12">
    <location>
        <begin position="115"/>
        <end position="127"/>
    </location>
</feature>
<dbReference type="GeneID" id="20201167"/>
<keyword evidence="10 11" id="KW-0407">Ion channel</keyword>
<evidence type="ECO:0000313" key="15">
    <source>
        <dbReference type="EnsemblMetazoa" id="HelroP165700"/>
    </source>
</evidence>
<protein>
    <submittedName>
        <fullName evidence="14 15">Uncharacterized protein</fullName>
    </submittedName>
</protein>
<accession>T1EX67</accession>
<dbReference type="EMBL" id="KB097700">
    <property type="protein sequence ID" value="ESN91647.1"/>
    <property type="molecule type" value="Genomic_DNA"/>
</dbReference>
<evidence type="ECO:0000313" key="14">
    <source>
        <dbReference type="EMBL" id="ESN91647.1"/>
    </source>
</evidence>
<evidence type="ECO:0000256" key="3">
    <source>
        <dbReference type="ARBA" id="ARBA00022461"/>
    </source>
</evidence>
<evidence type="ECO:0000256" key="5">
    <source>
        <dbReference type="ARBA" id="ARBA00022989"/>
    </source>
</evidence>
<keyword evidence="9 11" id="KW-0739">Sodium transport</keyword>
<organism evidence="15 16">
    <name type="scientific">Helobdella robusta</name>
    <name type="common">Californian leech</name>
    <dbReference type="NCBI Taxonomy" id="6412"/>
    <lineage>
        <taxon>Eukaryota</taxon>
        <taxon>Metazoa</taxon>
        <taxon>Spiralia</taxon>
        <taxon>Lophotrochozoa</taxon>
        <taxon>Annelida</taxon>
        <taxon>Clitellata</taxon>
        <taxon>Hirudinea</taxon>
        <taxon>Rhynchobdellida</taxon>
        <taxon>Glossiphoniidae</taxon>
        <taxon>Helobdella</taxon>
    </lineage>
</organism>
<reference evidence="15" key="3">
    <citation type="submission" date="2015-06" db="UniProtKB">
        <authorList>
            <consortium name="EnsemblMetazoa"/>
        </authorList>
    </citation>
    <scope>IDENTIFICATION</scope>
</reference>
<dbReference type="Gene3D" id="1.10.287.770">
    <property type="entry name" value="YojJ-like"/>
    <property type="match status" value="1"/>
</dbReference>
<evidence type="ECO:0000256" key="2">
    <source>
        <dbReference type="ARBA" id="ARBA00022448"/>
    </source>
</evidence>
<keyword evidence="5 13" id="KW-1133">Transmembrane helix</keyword>
<comment type="subcellular location">
    <subcellularLocation>
        <location evidence="1">Membrane</location>
        <topology evidence="1">Multi-pass membrane protein</topology>
    </subcellularLocation>
</comment>
<feature type="transmembrane region" description="Helical" evidence="13">
    <location>
        <begin position="550"/>
        <end position="580"/>
    </location>
</feature>
<dbReference type="PANTHER" id="PTHR11690:SF248">
    <property type="entry name" value="PICKPOCKET 17, ISOFORM A"/>
    <property type="match status" value="1"/>
</dbReference>
<dbReference type="GO" id="GO:0035725">
    <property type="term" value="P:sodium ion transmembrane transport"/>
    <property type="evidence" value="ECO:0000318"/>
    <property type="project" value="GO_Central"/>
</dbReference>
<keyword evidence="8 13" id="KW-0472">Membrane</keyword>
<dbReference type="FunCoup" id="T1EX67">
    <property type="interactions" value="4"/>
</dbReference>
<dbReference type="Proteomes" id="UP000015101">
    <property type="component" value="Unassembled WGS sequence"/>
</dbReference>
<dbReference type="OMA" id="EYINCAC"/>
<feature type="transmembrane region" description="Helical" evidence="13">
    <location>
        <begin position="222"/>
        <end position="239"/>
    </location>
</feature>
<feature type="region of interest" description="Disordered" evidence="12">
    <location>
        <begin position="106"/>
        <end position="132"/>
    </location>
</feature>
<keyword evidence="3 11" id="KW-0894">Sodium channel</keyword>
<evidence type="ECO:0000256" key="8">
    <source>
        <dbReference type="ARBA" id="ARBA00023136"/>
    </source>
</evidence>
<evidence type="ECO:0000256" key="6">
    <source>
        <dbReference type="ARBA" id="ARBA00023053"/>
    </source>
</evidence>
<evidence type="ECO:0000256" key="13">
    <source>
        <dbReference type="SAM" id="Phobius"/>
    </source>
</evidence>
<keyword evidence="2 11" id="KW-0813">Transport</keyword>
<dbReference type="PANTHER" id="PTHR11690">
    <property type="entry name" value="AMILORIDE-SENSITIVE SODIUM CHANNEL-RELATED"/>
    <property type="match status" value="1"/>
</dbReference>
<dbReference type="HOGENOM" id="CLU_032950_0_0_1"/>
<keyword evidence="4 11" id="KW-0812">Transmembrane</keyword>
<evidence type="ECO:0000256" key="1">
    <source>
        <dbReference type="ARBA" id="ARBA00004141"/>
    </source>
</evidence>
<comment type="similarity">
    <text evidence="11">Belongs to the amiloride-sensitive sodium channel (TC 1.A.6) family.</text>
</comment>
<dbReference type="KEGG" id="hro:HELRODRAFT_165700"/>
<gene>
    <name evidence="15" type="primary">20201167</name>
    <name evidence="14" type="ORF">HELRODRAFT_165700</name>
</gene>
<keyword evidence="6" id="KW-0915">Sodium</keyword>
<evidence type="ECO:0000256" key="10">
    <source>
        <dbReference type="ARBA" id="ARBA00023303"/>
    </source>
</evidence>
<dbReference type="AlphaFoldDB" id="T1EX67"/>
<evidence type="ECO:0000256" key="7">
    <source>
        <dbReference type="ARBA" id="ARBA00023065"/>
    </source>
</evidence>
<reference evidence="16" key="1">
    <citation type="submission" date="2012-12" db="EMBL/GenBank/DDBJ databases">
        <authorList>
            <person name="Hellsten U."/>
            <person name="Grimwood J."/>
            <person name="Chapman J.A."/>
            <person name="Shapiro H."/>
            <person name="Aerts A."/>
            <person name="Otillar R.P."/>
            <person name="Terry A.Y."/>
            <person name="Boore J.L."/>
            <person name="Simakov O."/>
            <person name="Marletaz F."/>
            <person name="Cho S.-J."/>
            <person name="Edsinger-Gonzales E."/>
            <person name="Havlak P."/>
            <person name="Kuo D.-H."/>
            <person name="Larsson T."/>
            <person name="Lv J."/>
            <person name="Arendt D."/>
            <person name="Savage R."/>
            <person name="Osoegawa K."/>
            <person name="de Jong P."/>
            <person name="Lindberg D.R."/>
            <person name="Seaver E.C."/>
            <person name="Weisblat D.A."/>
            <person name="Putnam N.H."/>
            <person name="Grigoriev I.V."/>
            <person name="Rokhsar D.S."/>
        </authorList>
    </citation>
    <scope>NUCLEOTIDE SEQUENCE</scope>
</reference>
<sequence length="589" mass="66320">MNKISNKVSIEASQSRGWNVNKAFTYSSDVGRTCAVIKITDGKKCGSNHGGQADGDVDESVNGAINSSDNNGGFNNMEMEAKMEKDLRIGKNKNNSKCKNSIVENLNDGPHNKGHNNINNNNHNSGNLDDKDDGNVATYVGEKIKKFGGKLMVDNQPNCCLRRKLIQMDQSKVNKSLRHINLKDEDEDLYFLASDLWNFVDEVSVIGVKHCADSNRSVLNRFMWFIFIMFGFLLAVYQINDRLMHYLTYPTLTDYDIVSAHITLPQVTICNGNYVKKSSAESQEVIKSRKISSPGLEQLVKCFWNGVPCSKETLGTTFSNAGQCIVVNPRKSKLQLLNAPGATTGLVLFLYANQSDYLMKRDFSQGFNVLVHDPEEPPRMLELGFKVNVDEEVNVAVSVTKTTRLKHPYGSCTDQKGYHQIKCSMRCLTEVMIKNCSCRPIYMEEIGNESICNYDEEFLCTDKVMSNFFIGNFRTCVCPPMCNEMTFQTSVTRSELSNTNLHVIRKFFDEKFIKFTKTDTVVLRVYLSRMQYTKVSTVKSYSEMALLSDLGGALGVLLGSTFLTVVEIFELISVIFFYAVAKKKKMMKT</sequence>
<keyword evidence="7 11" id="KW-0406">Ion transport</keyword>
<dbReference type="GO" id="GO:0015280">
    <property type="term" value="F:ligand-gated sodium channel activity"/>
    <property type="evidence" value="ECO:0000318"/>
    <property type="project" value="GO_Central"/>
</dbReference>
<dbReference type="InterPro" id="IPR001873">
    <property type="entry name" value="ENaC"/>
</dbReference>
<dbReference type="Pfam" id="PF00858">
    <property type="entry name" value="ASC"/>
    <property type="match status" value="2"/>
</dbReference>
<evidence type="ECO:0000313" key="16">
    <source>
        <dbReference type="Proteomes" id="UP000015101"/>
    </source>
</evidence>
<dbReference type="PROSITE" id="PS01206">
    <property type="entry name" value="ASC"/>
    <property type="match status" value="1"/>
</dbReference>
<dbReference type="InParanoid" id="T1EX67"/>
<dbReference type="OrthoDB" id="6502088at2759"/>
<evidence type="ECO:0000256" key="12">
    <source>
        <dbReference type="SAM" id="MobiDB-lite"/>
    </source>
</evidence>